<name>A0ABT5ZAJ9_9ACTN</name>
<dbReference type="Pfam" id="PF11716">
    <property type="entry name" value="MDMPI_N"/>
    <property type="match status" value="1"/>
</dbReference>
<evidence type="ECO:0000259" key="5">
    <source>
        <dbReference type="Pfam" id="PF13490"/>
    </source>
</evidence>
<dbReference type="Proteomes" id="UP001220022">
    <property type="component" value="Unassembled WGS sequence"/>
</dbReference>
<dbReference type="Pfam" id="PF13490">
    <property type="entry name" value="zf-HC2"/>
    <property type="match status" value="1"/>
</dbReference>
<keyword evidence="7" id="KW-1185">Reference proteome</keyword>
<dbReference type="SUPFAM" id="SSF109854">
    <property type="entry name" value="DinB/YfiT-like putative metalloenzymes"/>
    <property type="match status" value="1"/>
</dbReference>
<dbReference type="GO" id="GO:0016853">
    <property type="term" value="F:isomerase activity"/>
    <property type="evidence" value="ECO:0007669"/>
    <property type="project" value="UniProtKB-KW"/>
</dbReference>
<evidence type="ECO:0000256" key="1">
    <source>
        <dbReference type="ARBA" id="ARBA00023015"/>
    </source>
</evidence>
<dbReference type="InterPro" id="IPR034660">
    <property type="entry name" value="DinB/YfiT-like"/>
</dbReference>
<evidence type="ECO:0000256" key="2">
    <source>
        <dbReference type="ARBA" id="ARBA00023163"/>
    </source>
</evidence>
<organism evidence="6 7">
    <name type="scientific">Streptantibioticus ferralitis</name>
    <dbReference type="NCBI Taxonomy" id="236510"/>
    <lineage>
        <taxon>Bacteria</taxon>
        <taxon>Bacillati</taxon>
        <taxon>Actinomycetota</taxon>
        <taxon>Actinomycetes</taxon>
        <taxon>Kitasatosporales</taxon>
        <taxon>Streptomycetaceae</taxon>
        <taxon>Streptantibioticus</taxon>
    </lineage>
</organism>
<dbReference type="EMBL" id="JARHTQ010000037">
    <property type="protein sequence ID" value="MDF2260657.1"/>
    <property type="molecule type" value="Genomic_DNA"/>
</dbReference>
<accession>A0ABT5ZAJ9</accession>
<dbReference type="InterPro" id="IPR027383">
    <property type="entry name" value="Znf_put"/>
</dbReference>
<evidence type="ECO:0000313" key="6">
    <source>
        <dbReference type="EMBL" id="MDF2260657.1"/>
    </source>
</evidence>
<dbReference type="Gene3D" id="1.10.10.1320">
    <property type="entry name" value="Anti-sigma factor, zinc-finger domain"/>
    <property type="match status" value="1"/>
</dbReference>
<keyword evidence="1" id="KW-0805">Transcription regulation</keyword>
<feature type="domain" description="Putative zinc-finger" evidence="5">
    <location>
        <begin position="47"/>
        <end position="76"/>
    </location>
</feature>
<evidence type="ECO:0000313" key="7">
    <source>
        <dbReference type="Proteomes" id="UP001220022"/>
    </source>
</evidence>
<feature type="region of interest" description="Disordered" evidence="3">
    <location>
        <begin position="1"/>
        <end position="40"/>
    </location>
</feature>
<evidence type="ECO:0000256" key="3">
    <source>
        <dbReference type="SAM" id="MobiDB-lite"/>
    </source>
</evidence>
<evidence type="ECO:0000259" key="4">
    <source>
        <dbReference type="Pfam" id="PF11716"/>
    </source>
</evidence>
<dbReference type="RefSeq" id="WP_275821498.1">
    <property type="nucleotide sequence ID" value="NZ_BAAANM010000009.1"/>
</dbReference>
<keyword evidence="6" id="KW-0413">Isomerase</keyword>
<reference evidence="6 7" key="1">
    <citation type="submission" date="2023-03" db="EMBL/GenBank/DDBJ databases">
        <title>Draft genome sequence of type strain Streptomyces ferralitis JCM 14344.</title>
        <authorList>
            <person name="Klaysubun C."/>
            <person name="Duangmal K."/>
        </authorList>
    </citation>
    <scope>NUCLEOTIDE SEQUENCE [LARGE SCALE GENOMIC DNA]</scope>
    <source>
        <strain evidence="6 7">JCM 14344</strain>
    </source>
</reference>
<proteinExistence type="predicted"/>
<comment type="caution">
    <text evidence="6">The sequence shown here is derived from an EMBL/GenBank/DDBJ whole genome shotgun (WGS) entry which is preliminary data.</text>
</comment>
<protein>
    <submittedName>
        <fullName evidence="6">Maleylpyruvate isomerase N-terminal domain-containing protein</fullName>
    </submittedName>
</protein>
<feature type="compositionally biased region" description="Pro residues" evidence="3">
    <location>
        <begin position="29"/>
        <end position="40"/>
    </location>
</feature>
<feature type="domain" description="Mycothiol-dependent maleylpyruvate isomerase metal-binding" evidence="4">
    <location>
        <begin position="127"/>
        <end position="268"/>
    </location>
</feature>
<dbReference type="InterPro" id="IPR024344">
    <property type="entry name" value="MDMPI_metal-binding"/>
</dbReference>
<dbReference type="Gene3D" id="1.20.120.450">
    <property type="entry name" value="dinb family like domain"/>
    <property type="match status" value="1"/>
</dbReference>
<gene>
    <name evidence="6" type="ORF">P2L57_34585</name>
</gene>
<keyword evidence="2" id="KW-0804">Transcription</keyword>
<dbReference type="InterPro" id="IPR041916">
    <property type="entry name" value="Anti_sigma_zinc_sf"/>
</dbReference>
<sequence>MGSGPEENGGMPLPRVPLPRGAADDGPLRPAPQPPSPPPLDHLTLKSLLGAWALSACSAEETAAVEAHLTDCATCAEEAVRLRDAVGLLRSEDSLDLDPLLRARVLENCLGRRPARIPVPDWAGPYDAETARLDALLRDLGPEDWATPVTLEWHDGARRTSVTNVIGHLAAVDGLIGTALGEDTALGSDAPRDPTERTLEYWRRFGSRSGSEVREEWRDQGHTLLRTVSFAGRSAGGLDVGYGDFKLPLRDAFVDRALECWIHAGDIAEAVDYPYGPPAPGHLNAMVDLTARMLPLALAGRRRAGLAMSPARWVEAGTPGRSVHLELEGEGGGDWYIALDSPAAVGCKAESVAQVALEATEFCQLAAGHREPEDLAVGQAGDRQAIRDVLAATASLSRM</sequence>